<proteinExistence type="predicted"/>
<evidence type="ECO:0000256" key="1">
    <source>
        <dbReference type="SAM" id="Phobius"/>
    </source>
</evidence>
<dbReference type="EMBL" id="FPBT01000067">
    <property type="protein sequence ID" value="SFU75099.1"/>
    <property type="molecule type" value="Genomic_DNA"/>
</dbReference>
<dbReference type="AlphaFoldDB" id="A0A1I7IQA0"/>
<evidence type="ECO:0000313" key="3">
    <source>
        <dbReference type="Proteomes" id="UP000198817"/>
    </source>
</evidence>
<gene>
    <name evidence="2" type="ORF">SAMN05216508_1671</name>
</gene>
<name>A0A1I7IQA0_9FIRM</name>
<protein>
    <submittedName>
        <fullName evidence="2">Uncharacterized protein</fullName>
    </submittedName>
</protein>
<keyword evidence="3" id="KW-1185">Reference proteome</keyword>
<sequence>MKFNKCTKNGLLLGSICIMLIAAIVCTFTFNSYATSETIKSRINTDIQSITKHGIPQENLKQIDTSTSKPIYEYIFEYDNQKFVDFITVSKESNGDIVYNVKENGIENELRYSGDDVYLDGEKVIFSTESSSPEQSIIARVEGVTYTKKKPAEVKEWRAYSLNWVCSSIKLQKHISNIAVGVILSLLFRSVAGGIASAFAGDIITSIQSSDPYSTGISYKIWAANSKVPITSRYTKLKKTIYSRTDFKGDAKTVVYYSTKG</sequence>
<organism evidence="2 3">
    <name type="scientific">Eubacterium pyruvativorans</name>
    <dbReference type="NCBI Taxonomy" id="155865"/>
    <lineage>
        <taxon>Bacteria</taxon>
        <taxon>Bacillati</taxon>
        <taxon>Bacillota</taxon>
        <taxon>Clostridia</taxon>
        <taxon>Eubacteriales</taxon>
        <taxon>Eubacteriaceae</taxon>
        <taxon>Eubacterium</taxon>
    </lineage>
</organism>
<feature type="transmembrane region" description="Helical" evidence="1">
    <location>
        <begin position="12"/>
        <end position="34"/>
    </location>
</feature>
<evidence type="ECO:0000313" key="2">
    <source>
        <dbReference type="EMBL" id="SFU75099.1"/>
    </source>
</evidence>
<keyword evidence="1" id="KW-1133">Transmembrane helix</keyword>
<keyword evidence="1" id="KW-0472">Membrane</keyword>
<accession>A0A1I7IQA0</accession>
<reference evidence="2 3" key="1">
    <citation type="submission" date="2016-10" db="EMBL/GenBank/DDBJ databases">
        <authorList>
            <person name="de Groot N.N."/>
        </authorList>
    </citation>
    <scope>NUCLEOTIDE SEQUENCE [LARGE SCALE GENOMIC DNA]</scope>
    <source>
        <strain evidence="2 3">KHGC13</strain>
    </source>
</reference>
<dbReference type="Proteomes" id="UP000198817">
    <property type="component" value="Unassembled WGS sequence"/>
</dbReference>
<dbReference type="RefSeq" id="WP_090472358.1">
    <property type="nucleotide sequence ID" value="NZ_FOWF01000062.1"/>
</dbReference>
<keyword evidence="1" id="KW-0812">Transmembrane</keyword>